<feature type="compositionally biased region" description="Basic and acidic residues" evidence="1">
    <location>
        <begin position="411"/>
        <end position="420"/>
    </location>
</feature>
<evidence type="ECO:0000259" key="2">
    <source>
        <dbReference type="Pfam" id="PF03184"/>
    </source>
</evidence>
<dbReference type="OrthoDB" id="6740472at2759"/>
<dbReference type="AlphaFoldDB" id="A0A9C6TYV8"/>
<dbReference type="GO" id="GO:0003677">
    <property type="term" value="F:DNA binding"/>
    <property type="evidence" value="ECO:0007669"/>
    <property type="project" value="TreeGrafter"/>
</dbReference>
<dbReference type="InterPro" id="IPR050863">
    <property type="entry name" value="CenT-Element_Derived"/>
</dbReference>
<dbReference type="Pfam" id="PF03184">
    <property type="entry name" value="DDE_1"/>
    <property type="match status" value="1"/>
</dbReference>
<evidence type="ECO:0000313" key="4">
    <source>
        <dbReference type="RefSeq" id="XP_052119724.1"/>
    </source>
</evidence>
<name>A0A9C6TYV8_FRAOC</name>
<dbReference type="Proteomes" id="UP000504606">
    <property type="component" value="Unplaced"/>
</dbReference>
<feature type="compositionally biased region" description="Acidic residues" evidence="1">
    <location>
        <begin position="541"/>
        <end position="564"/>
    </location>
</feature>
<dbReference type="Gene3D" id="3.30.420.10">
    <property type="entry name" value="Ribonuclease H-like superfamily/Ribonuclease H"/>
    <property type="match status" value="1"/>
</dbReference>
<feature type="compositionally biased region" description="Basic residues" evidence="1">
    <location>
        <begin position="443"/>
        <end position="454"/>
    </location>
</feature>
<evidence type="ECO:0000313" key="3">
    <source>
        <dbReference type="Proteomes" id="UP000504606"/>
    </source>
</evidence>
<dbReference type="GO" id="GO:0005634">
    <property type="term" value="C:nucleus"/>
    <property type="evidence" value="ECO:0007669"/>
    <property type="project" value="TreeGrafter"/>
</dbReference>
<feature type="compositionally biased region" description="Basic residues" evidence="1">
    <location>
        <begin position="519"/>
        <end position="535"/>
    </location>
</feature>
<sequence length="679" mass="75957">MKIAIQQVRSGIKVRTAAQNNNVNHMTLRRYIAKTENVEDLDTVRLSPDYATKLIFPKELEDSLAGYVIECSQMGYGLSSVDIRKFAVQLGVANNLTNLPKSWLENEMAGADWFLGFMKRPPLLSLRKPEQCSVARAMAFNKTNINNYFDKLEAVLKRHPSFGNGTRIFNLDETGSTTVGEIKKNKVIAEKGVKQLHQIKSAERGTLVTTCCCICANGTMLPPAMVFPRVKFTQNMLINCYPGTLGLASKKGWMTSELFVKVIQHFIAHAQSSKEHPTLLILDNVASHLSIDVINLCRDNGVTLFTLPPHTTHKTQPLDVAIYGPYQAAYSRAYNDWTIAHPGQVCTIYDVAGLVNKAICKSGTPSNIFSAFRATGIYPFNRNIFSDVDFAPSIVTENQPPPIHQPEAESQDGHGTQEKTQEEEEHEADNPEPNISQTPRRIITPRKVRPLPKAKPRETTSKKPRAKGKCRVATDTPEKNEIEEKTRAKKAKEAEQEAKRKARAGKNLDKLLVPGHSNNNKRKAPTKNKKAKRSKVTQESESSDPDSDIELVEESEEEMWEGDENYSSGDLNEDENLFGPLEKDPEEGDHILVVFRGKEDKYYVGKVLSAKDAEGDLEVSYYRQSGKTLYKFSLPNIPDLKSVHIDDVIAVLPKPIMGGTRRQRDLISFDFNFSGIRLG</sequence>
<accession>A0A9C6TYV8</accession>
<dbReference type="PANTHER" id="PTHR19303:SF74">
    <property type="entry name" value="POGO TRANSPOSABLE ELEMENT WITH KRAB DOMAIN"/>
    <property type="match status" value="1"/>
</dbReference>
<dbReference type="RefSeq" id="XP_052119724.1">
    <property type="nucleotide sequence ID" value="XM_052263764.1"/>
</dbReference>
<protein>
    <submittedName>
        <fullName evidence="4">Uncharacterized protein LOC127748809</fullName>
    </submittedName>
</protein>
<feature type="region of interest" description="Disordered" evidence="1">
    <location>
        <begin position="393"/>
        <end position="584"/>
    </location>
</feature>
<dbReference type="InterPro" id="IPR004875">
    <property type="entry name" value="DDE_SF_endonuclease_dom"/>
</dbReference>
<dbReference type="InterPro" id="IPR036397">
    <property type="entry name" value="RNaseH_sf"/>
</dbReference>
<feature type="compositionally biased region" description="Basic and acidic residues" evidence="1">
    <location>
        <begin position="476"/>
        <end position="499"/>
    </location>
</feature>
<keyword evidence="3" id="KW-1185">Reference proteome</keyword>
<evidence type="ECO:0000256" key="1">
    <source>
        <dbReference type="SAM" id="MobiDB-lite"/>
    </source>
</evidence>
<dbReference type="KEGG" id="foc:127748809"/>
<proteinExistence type="predicted"/>
<dbReference type="PANTHER" id="PTHR19303">
    <property type="entry name" value="TRANSPOSON"/>
    <property type="match status" value="1"/>
</dbReference>
<dbReference type="GeneID" id="127748809"/>
<feature type="domain" description="DDE-1" evidence="2">
    <location>
        <begin position="207"/>
        <end position="341"/>
    </location>
</feature>
<organism evidence="3 4">
    <name type="scientific">Frankliniella occidentalis</name>
    <name type="common">Western flower thrips</name>
    <name type="synonym">Euthrips occidentalis</name>
    <dbReference type="NCBI Taxonomy" id="133901"/>
    <lineage>
        <taxon>Eukaryota</taxon>
        <taxon>Metazoa</taxon>
        <taxon>Ecdysozoa</taxon>
        <taxon>Arthropoda</taxon>
        <taxon>Hexapoda</taxon>
        <taxon>Insecta</taxon>
        <taxon>Pterygota</taxon>
        <taxon>Neoptera</taxon>
        <taxon>Paraneoptera</taxon>
        <taxon>Thysanoptera</taxon>
        <taxon>Terebrantia</taxon>
        <taxon>Thripoidea</taxon>
        <taxon>Thripidae</taxon>
        <taxon>Frankliniella</taxon>
    </lineage>
</organism>
<reference evidence="4" key="1">
    <citation type="submission" date="2025-08" db="UniProtKB">
        <authorList>
            <consortium name="RefSeq"/>
        </authorList>
    </citation>
    <scope>IDENTIFICATION</scope>
    <source>
        <tissue evidence="4">Whole organism</tissue>
    </source>
</reference>
<gene>
    <name evidence="4" type="primary">LOC127748809</name>
</gene>